<feature type="coiled-coil region" evidence="1">
    <location>
        <begin position="1526"/>
        <end position="1553"/>
    </location>
</feature>
<accession>A0ABN9SUY6</accession>
<sequence>MFSEPSCLVSQESILNKELGSYCERMSEILRWQIPWRSPDRAETVGGGCGMSAVSSASSCIVGASGAKPGGCQMLGGTAGALTEATSISASECKQCLVKYVTFFVQESGGRLPEAAVRSSPLEPAAGSAEEGGGEASDDEACRGPSGVGCYIRGAGGEVWGQVVADEAWAWRLDSGRIAKKKTEGDRWTWCAGPPRAPPRVDESLLEPYATWALPGPDGGAEAAVDGCLDDAGPACGRDQRLLSSAPAGDVERAVRALLGVGALGPACPSGGAAPQTTGLGEWLACARLPVWHALALAQAGDAASDADGWELFWAVVDQRVHAQQSLGYAGEDAAFEEMDGEATDVRRADALPWTLEAAFGENEESPRWARFLAALCAASPPTRRGCGGCGWVSLTDPEMPVGQSLSTEVPERFALLAGAAPPQPGDCPAGPLRRALADSLQRALERAAAGGGGGPLGGHDDEAVEEALAFLAGTGAEAENEGAAAVAAVLALLSDAAAAPAADAAAAPACAPAAGGGEAWAAALLRAALCRALKRRAAAAERFGDAAALKAAEDAAEDAARSHAEAQRAGGGPEGLNLHCTINAEWNALLKDTKRYFGPLTEEVKTPQFKDRVENISSSKDWQTAMPLLIWGTTIGLLRAPTKSSQWQNPTWRDLCADFALDDLLADDRIERDLRAQLRVSVGMAGATWIHDVIFTGAGILFQARPLISFYKYTTTQPSAMVKMLRARFTLLPGTSYTDSRCRNGSGKPAQTAGGQPASVSDGIYVTTSPPSRLRFTDVLRFLSDEMPGAARRRGAADRLTHVCYNCHRTAHRIWHAASSQQHGHAWCHICFGEWSNQITLWAALLNELLPLELHRAAHAIRGDRTTRFQIPLTSDSYEVGLLGAAGTAAAVGALERDPSGPRRGTATGQPMFEFRYMPTMAWGHMQTWGWLCESCQMHARDLRTSVEKDGWPDPGQFDSAGNLWARTIGTCTDRVTGHHVTRLKWDQLEPEWKAAPVDWVERGLPGPWIPMCRGQEVVFPPDWDHVPALYLTTYQESTALPPLGATGKRPARYSALAAQVPLRAPLALVPTAHLALFPAGQSFGRRAVQEHVARLARASQVEMRASLGPDYDGKTKTRRDLNAKRTCALDACLELVTPAWRRWFIQDYKLEGWIEKSEATDYYVVSWNTEWQLTAGCGEDGVRAVLLSPNTDEIACLRVVFPRFPGRATPDDERGLHPHCRVYPTNVFLVNHDKVDGPLHCTSAVAPLPEKTGAAHYCADIAPGAIQHEKVKTALTNMYHSNVHRDDLCSWRLDQPSAPKVILGITDEADQVNEVLQVHPDVLGFSRFACYDRKIESGLVAPLQDRPIVSGLPWVMRRPLDNERLETVAKKLGHDVDEFRGEICYLHTEGMTPGDVHRVLMSDNPYVDITSNAKSGYANIHEAATCLEVVRALGPTMRNSGLTVKVIAPYAVQRTVLYGGWPQGKSGFWKNAALAESKQGNKKKARHYSGIRAKSTGPKGCLQKRASKDCRGSPAGMDKQLPTAEALEAIARRAQELARLAREKAAAAAAEDFGLAARLKREDQ</sequence>
<comment type="caution">
    <text evidence="3">The sequence shown here is derived from an EMBL/GenBank/DDBJ whole genome shotgun (WGS) entry which is preliminary data.</text>
</comment>
<name>A0ABN9SUY6_9DINO</name>
<feature type="region of interest" description="Disordered" evidence="2">
    <location>
        <begin position="742"/>
        <end position="763"/>
    </location>
</feature>
<feature type="region of interest" description="Disordered" evidence="2">
    <location>
        <begin position="115"/>
        <end position="141"/>
    </location>
</feature>
<organism evidence="3 4">
    <name type="scientific">Prorocentrum cordatum</name>
    <dbReference type="NCBI Taxonomy" id="2364126"/>
    <lineage>
        <taxon>Eukaryota</taxon>
        <taxon>Sar</taxon>
        <taxon>Alveolata</taxon>
        <taxon>Dinophyceae</taxon>
        <taxon>Prorocentrales</taxon>
        <taxon>Prorocentraceae</taxon>
        <taxon>Prorocentrum</taxon>
    </lineage>
</organism>
<proteinExistence type="predicted"/>
<feature type="region of interest" description="Disordered" evidence="2">
    <location>
        <begin position="1496"/>
        <end position="1520"/>
    </location>
</feature>
<evidence type="ECO:0000313" key="4">
    <source>
        <dbReference type="Proteomes" id="UP001189429"/>
    </source>
</evidence>
<protein>
    <submittedName>
        <fullName evidence="3">Uncharacterized protein</fullName>
    </submittedName>
</protein>
<evidence type="ECO:0000256" key="2">
    <source>
        <dbReference type="SAM" id="MobiDB-lite"/>
    </source>
</evidence>
<evidence type="ECO:0000313" key="3">
    <source>
        <dbReference type="EMBL" id="CAK0836236.1"/>
    </source>
</evidence>
<dbReference type="EMBL" id="CAUYUJ010013447">
    <property type="protein sequence ID" value="CAK0836236.1"/>
    <property type="molecule type" value="Genomic_DNA"/>
</dbReference>
<reference evidence="3" key="1">
    <citation type="submission" date="2023-10" db="EMBL/GenBank/DDBJ databases">
        <authorList>
            <person name="Chen Y."/>
            <person name="Shah S."/>
            <person name="Dougan E. K."/>
            <person name="Thang M."/>
            <person name="Chan C."/>
        </authorList>
    </citation>
    <scope>NUCLEOTIDE SEQUENCE [LARGE SCALE GENOMIC DNA]</scope>
</reference>
<keyword evidence="1" id="KW-0175">Coiled coil</keyword>
<feature type="compositionally biased region" description="Low complexity" evidence="2">
    <location>
        <begin position="119"/>
        <end position="129"/>
    </location>
</feature>
<evidence type="ECO:0000256" key="1">
    <source>
        <dbReference type="SAM" id="Coils"/>
    </source>
</evidence>
<keyword evidence="4" id="KW-1185">Reference proteome</keyword>
<gene>
    <name evidence="3" type="ORF">PCOR1329_LOCUS32798</name>
</gene>
<dbReference type="Proteomes" id="UP001189429">
    <property type="component" value="Unassembled WGS sequence"/>
</dbReference>